<organism evidence="1 2">
    <name type="scientific">Texcoconibacillus texcoconensis</name>
    <dbReference type="NCBI Taxonomy" id="1095777"/>
    <lineage>
        <taxon>Bacteria</taxon>
        <taxon>Bacillati</taxon>
        <taxon>Bacillota</taxon>
        <taxon>Bacilli</taxon>
        <taxon>Bacillales</taxon>
        <taxon>Bacillaceae</taxon>
        <taxon>Texcoconibacillus</taxon>
    </lineage>
</organism>
<accession>A0A840QMD1</accession>
<evidence type="ECO:0000313" key="2">
    <source>
        <dbReference type="Proteomes" id="UP000551878"/>
    </source>
</evidence>
<keyword evidence="2" id="KW-1185">Reference proteome</keyword>
<dbReference type="AlphaFoldDB" id="A0A840QMD1"/>
<reference evidence="1 2" key="1">
    <citation type="submission" date="2020-08" db="EMBL/GenBank/DDBJ databases">
        <title>Genomic Encyclopedia of Type Strains, Phase IV (KMG-IV): sequencing the most valuable type-strain genomes for metagenomic binning, comparative biology and taxonomic classification.</title>
        <authorList>
            <person name="Goeker M."/>
        </authorList>
    </citation>
    <scope>NUCLEOTIDE SEQUENCE [LARGE SCALE GENOMIC DNA]</scope>
    <source>
        <strain evidence="1 2">DSM 24696</strain>
    </source>
</reference>
<dbReference type="EMBL" id="JACHHB010000002">
    <property type="protein sequence ID" value="MBB5172516.1"/>
    <property type="molecule type" value="Genomic_DNA"/>
</dbReference>
<dbReference type="RefSeq" id="WP_184662970.1">
    <property type="nucleotide sequence ID" value="NZ_JACHHB010000002.1"/>
</dbReference>
<protein>
    <submittedName>
        <fullName evidence="1">Uncharacterized protein</fullName>
    </submittedName>
</protein>
<sequence>MSVSDINAARKWANISKDMRQRLLNNVFCLNCADATRIVKYDIHDDELGVVLKGQCQTCGQNVARVIEG</sequence>
<dbReference type="Proteomes" id="UP000551878">
    <property type="component" value="Unassembled WGS sequence"/>
</dbReference>
<proteinExistence type="predicted"/>
<name>A0A840QMD1_9BACI</name>
<evidence type="ECO:0000313" key="1">
    <source>
        <dbReference type="EMBL" id="MBB5172516.1"/>
    </source>
</evidence>
<comment type="caution">
    <text evidence="1">The sequence shown here is derived from an EMBL/GenBank/DDBJ whole genome shotgun (WGS) entry which is preliminary data.</text>
</comment>
<gene>
    <name evidence="1" type="ORF">HNQ41_000660</name>
</gene>